<evidence type="ECO:0000256" key="1">
    <source>
        <dbReference type="SAM" id="MobiDB-lite"/>
    </source>
</evidence>
<dbReference type="Proteomes" id="UP001179280">
    <property type="component" value="Unassembled WGS sequence"/>
</dbReference>
<reference evidence="5" key="1">
    <citation type="submission" date="2021-01" db="EMBL/GenBank/DDBJ databases">
        <title>Genomic Encyclopedia of Type Strains, Phase IV (KMG-IV): sequencing the most valuable type-strain genomes for metagenomic binning, comparative biology and taxonomic classification.</title>
        <authorList>
            <person name="Goeker M."/>
        </authorList>
    </citation>
    <scope>NUCLEOTIDE SEQUENCE</scope>
    <source>
        <strain evidence="5">DSM 21943</strain>
    </source>
</reference>
<feature type="domain" description="Zinc-ribbon" evidence="3">
    <location>
        <begin position="4"/>
        <end position="23"/>
    </location>
</feature>
<feature type="region of interest" description="Disordered" evidence="1">
    <location>
        <begin position="23"/>
        <end position="71"/>
    </location>
</feature>
<evidence type="ECO:0000313" key="6">
    <source>
        <dbReference type="Proteomes" id="UP001179280"/>
    </source>
</evidence>
<evidence type="ECO:0000259" key="4">
    <source>
        <dbReference type="Pfam" id="PF22819"/>
    </source>
</evidence>
<feature type="domain" description="TcaA protein NTF2-like" evidence="4">
    <location>
        <begin position="538"/>
        <end position="625"/>
    </location>
</feature>
<comment type="caution">
    <text evidence="5">The sequence shown here is derived from an EMBL/GenBank/DDBJ whole genome shotgun (WGS) entry which is preliminary data.</text>
</comment>
<dbReference type="RefSeq" id="WP_204466236.1">
    <property type="nucleotide sequence ID" value="NZ_JAFBCV010000005.1"/>
</dbReference>
<evidence type="ECO:0008006" key="7">
    <source>
        <dbReference type="Google" id="ProtNLM"/>
    </source>
</evidence>
<dbReference type="PANTHER" id="PTHR40038:SF1">
    <property type="entry name" value="MEMBRANE-ASSOCIATED PROTEIN TCAA"/>
    <property type="match status" value="1"/>
</dbReference>
<evidence type="ECO:0000259" key="3">
    <source>
        <dbReference type="Pfam" id="PF13240"/>
    </source>
</evidence>
<name>A0ABS2SXC8_9BACI</name>
<keyword evidence="2" id="KW-1133">Transmembrane helix</keyword>
<dbReference type="Pfam" id="PF22819">
    <property type="entry name" value="TcaA_5th"/>
    <property type="match status" value="1"/>
</dbReference>
<dbReference type="InterPro" id="IPR054528">
    <property type="entry name" value="TcaA_5th"/>
</dbReference>
<keyword evidence="2" id="KW-0812">Transmembrane</keyword>
<protein>
    <recommendedName>
        <fullName evidence="7">Zinc-ribbon domain-containing protein</fullName>
    </recommendedName>
</protein>
<dbReference type="EMBL" id="JAFBCV010000005">
    <property type="protein sequence ID" value="MBM7838902.1"/>
    <property type="molecule type" value="Genomic_DNA"/>
</dbReference>
<dbReference type="InterPro" id="IPR026870">
    <property type="entry name" value="Zinc_ribbon_dom"/>
</dbReference>
<keyword evidence="6" id="KW-1185">Reference proteome</keyword>
<dbReference type="Pfam" id="PF13240">
    <property type="entry name" value="Zn_Ribbon_1"/>
    <property type="match status" value="1"/>
</dbReference>
<sequence>MRTCSNCGAELKTESRFCGSCGQEQIKNTENDETKGNELLNEDASSNEEGESKLEEPGIEDEESSETTIREPKWRAVSPVEDHIRRKRILMAIAGFVALVAVTIGLYFAGKQYVSESATIDRFVQALERDNNRTIERLSIYEDGSGVQPYEASGLTALYETEQQLAELSRALQNQEEGSLFSVVQEGKWLGIFDQHLIQVTGSYITIAYPHPEATYFLNEEEWVEEKEQENDGSLTYGPLIPGIYSLSASLDTELGEAEAVAEFTMDGISQEELVLDYEPGLAIFERDEFDSYPTSIVFEDETYTLEGQSLVLGPVDPASEHHFHIKRELPWGTSTSEPIQLEENRYDIDYRAIVLPEDEREPLVETVRAYGERWFEAEANQELGFLENQSGDGATVWPKQNFGGQIDEVGIAFEGAKVTFLDHDLSQLRIPVVYHAQISDAENELEQHGLYCLLNADYVDGEWSVRDCDLYSGERQADNPYESFSGSDTFFGRYPGEEVSTVDERQSVLSDGAITTASDYFGSFYSISRGGDDSILRASTTADGPAYDQAVTYIEQLNAADITEELISQPTYIGQEQVSDGEWLVSIYEELNWYNEQSDEDMQQERRTEFIIRSVDGTYKIHEVISEDRFEIN</sequence>
<gene>
    <name evidence="5" type="ORF">JOC54_002161</name>
</gene>
<proteinExistence type="predicted"/>
<feature type="compositionally biased region" description="Basic and acidic residues" evidence="1">
    <location>
        <begin position="27"/>
        <end position="36"/>
    </location>
</feature>
<accession>A0ABS2SXC8</accession>
<feature type="transmembrane region" description="Helical" evidence="2">
    <location>
        <begin position="89"/>
        <end position="109"/>
    </location>
</feature>
<dbReference type="PANTHER" id="PTHR40038">
    <property type="entry name" value="MEMBRANE-ASSOCIATED PROTEIN TCAA"/>
    <property type="match status" value="1"/>
</dbReference>
<keyword evidence="2" id="KW-0472">Membrane</keyword>
<evidence type="ECO:0000256" key="2">
    <source>
        <dbReference type="SAM" id="Phobius"/>
    </source>
</evidence>
<organism evidence="5 6">
    <name type="scientific">Shouchella xiaoxiensis</name>
    <dbReference type="NCBI Taxonomy" id="766895"/>
    <lineage>
        <taxon>Bacteria</taxon>
        <taxon>Bacillati</taxon>
        <taxon>Bacillota</taxon>
        <taxon>Bacilli</taxon>
        <taxon>Bacillales</taxon>
        <taxon>Bacillaceae</taxon>
        <taxon>Shouchella</taxon>
    </lineage>
</organism>
<evidence type="ECO:0000313" key="5">
    <source>
        <dbReference type="EMBL" id="MBM7838902.1"/>
    </source>
</evidence>